<name>A0A7J6MYA3_PEROL</name>
<proteinExistence type="predicted"/>
<feature type="chain" id="PRO_5029687164" description="Secreted protein" evidence="1">
    <location>
        <begin position="23"/>
        <end position="219"/>
    </location>
</feature>
<gene>
    <name evidence="2" type="ORF">FOL46_002932</name>
</gene>
<organism evidence="2 3">
    <name type="scientific">Perkinsus olseni</name>
    <name type="common">Perkinsus atlanticus</name>
    <dbReference type="NCBI Taxonomy" id="32597"/>
    <lineage>
        <taxon>Eukaryota</taxon>
        <taxon>Sar</taxon>
        <taxon>Alveolata</taxon>
        <taxon>Perkinsozoa</taxon>
        <taxon>Perkinsea</taxon>
        <taxon>Perkinsida</taxon>
        <taxon>Perkinsidae</taxon>
        <taxon>Perkinsus</taxon>
    </lineage>
</organism>
<dbReference type="Proteomes" id="UP000572268">
    <property type="component" value="Unassembled WGS sequence"/>
</dbReference>
<evidence type="ECO:0000256" key="1">
    <source>
        <dbReference type="SAM" id="SignalP"/>
    </source>
</evidence>
<evidence type="ECO:0000313" key="3">
    <source>
        <dbReference type="Proteomes" id="UP000572268"/>
    </source>
</evidence>
<dbReference type="EMBL" id="JABANN010000002">
    <property type="protein sequence ID" value="KAF4676426.1"/>
    <property type="molecule type" value="Genomic_DNA"/>
</dbReference>
<evidence type="ECO:0000313" key="2">
    <source>
        <dbReference type="EMBL" id="KAF4676426.1"/>
    </source>
</evidence>
<feature type="signal peptide" evidence="1">
    <location>
        <begin position="1"/>
        <end position="22"/>
    </location>
</feature>
<comment type="caution">
    <text evidence="2">The sequence shown here is derived from an EMBL/GenBank/DDBJ whole genome shotgun (WGS) entry which is preliminary data.</text>
</comment>
<sequence>MRASTRASLLFVLATLAQRWQATSYGWKFPPLVARPSDQDSVAWIVPLLSFWMNIRSHCERHRLTKQGAGTWCFQTVPDELQRKPTGVLDDPESDGTVDVPIFPSRKFRLLGQKFWQNTRPFNIQIANSTTLNSQSGGVRSTQSRENTVCAMVVKASPMARTVEAENTSPRRPAKRSPVEYAIMKSVSRAASVEVGKAPGRASWSAWERTMLPATLVSL</sequence>
<dbReference type="AlphaFoldDB" id="A0A7J6MYA3"/>
<keyword evidence="1" id="KW-0732">Signal</keyword>
<evidence type="ECO:0008006" key="4">
    <source>
        <dbReference type="Google" id="ProtNLM"/>
    </source>
</evidence>
<protein>
    <recommendedName>
        <fullName evidence="4">Secreted protein</fullName>
    </recommendedName>
</protein>
<accession>A0A7J6MYA3</accession>
<reference evidence="2 3" key="1">
    <citation type="submission" date="2020-04" db="EMBL/GenBank/DDBJ databases">
        <title>Perkinsus olseni comparative genomics.</title>
        <authorList>
            <person name="Bogema D.R."/>
        </authorList>
    </citation>
    <scope>NUCLEOTIDE SEQUENCE [LARGE SCALE GENOMIC DNA]</scope>
    <source>
        <strain evidence="2">ATCC PRA-31</strain>
    </source>
</reference>